<gene>
    <name evidence="9" type="ORF">AUCHE_09_00750</name>
</gene>
<dbReference type="PROSITE" id="PS51078">
    <property type="entry name" value="ICLR_ED"/>
    <property type="match status" value="1"/>
</dbReference>
<dbReference type="GO" id="GO:0003677">
    <property type="term" value="F:DNA binding"/>
    <property type="evidence" value="ECO:0007669"/>
    <property type="project" value="UniProtKB-KW"/>
</dbReference>
<dbReference type="PROSITE" id="PS51077">
    <property type="entry name" value="HTH_ICLR"/>
    <property type="match status" value="1"/>
</dbReference>
<dbReference type="FunFam" id="1.10.10.10:FF:000056">
    <property type="entry name" value="IclR family transcriptional regulator"/>
    <property type="match status" value="1"/>
</dbReference>
<dbReference type="SMART" id="SM00346">
    <property type="entry name" value="HTH_ICLR"/>
    <property type="match status" value="1"/>
</dbReference>
<dbReference type="InterPro" id="IPR036390">
    <property type="entry name" value="WH_DNA-bd_sf"/>
</dbReference>
<sequence length="254" mass="27314">MTGPVPAAQHTLDVLLLLSRHVEPLPAAAMARDLGLPRSTMYKLLGTLTSRGFVTHLPESRRYALGPAAFELGTAYTRQAPLARIGRPLVARLVESLGETAHLAVLHGRDVIYVVEQRAPRRPPLVSDVDVRLPAGLTASGLAMLAELPAAQVRALFPDTSSFVTRHEVGPRSLRELRALLRDIRQNGYAHERDSVTPGFESVGVAVRDRHGHPVASLAATWPSDALEIPVDDVVTRLRAAAGDLGRRVGGLTA</sequence>
<evidence type="ECO:0000313" key="9">
    <source>
        <dbReference type="EMBL" id="GAB78470.1"/>
    </source>
</evidence>
<keyword evidence="3" id="KW-0238">DNA-binding</keyword>
<evidence type="ECO:0000256" key="1">
    <source>
        <dbReference type="ARBA" id="ARBA00022798"/>
    </source>
</evidence>
<name>K6VT03_9MICO</name>
<dbReference type="GO" id="GO:0003700">
    <property type="term" value="F:DNA-binding transcription factor activity"/>
    <property type="evidence" value="ECO:0007669"/>
    <property type="project" value="TreeGrafter"/>
</dbReference>
<dbReference type="OrthoDB" id="3734039at2"/>
<feature type="domain" description="IclR-ED" evidence="8">
    <location>
        <begin position="68"/>
        <end position="251"/>
    </location>
</feature>
<evidence type="ECO:0000313" key="10">
    <source>
        <dbReference type="Proteomes" id="UP000008495"/>
    </source>
</evidence>
<dbReference type="Proteomes" id="UP000008495">
    <property type="component" value="Unassembled WGS sequence"/>
</dbReference>
<accession>K6VT03</accession>
<organism evidence="9 10">
    <name type="scientific">Austwickia chelonae NBRC 105200</name>
    <dbReference type="NCBI Taxonomy" id="1184607"/>
    <lineage>
        <taxon>Bacteria</taxon>
        <taxon>Bacillati</taxon>
        <taxon>Actinomycetota</taxon>
        <taxon>Actinomycetes</taxon>
        <taxon>Micrococcales</taxon>
        <taxon>Dermatophilaceae</taxon>
        <taxon>Austwickia</taxon>
    </lineage>
</organism>
<keyword evidence="1" id="KW-0319">Glycerol metabolism</keyword>
<dbReference type="InterPro" id="IPR005471">
    <property type="entry name" value="Tscrpt_reg_IclR_N"/>
</dbReference>
<reference evidence="9 10" key="1">
    <citation type="submission" date="2012-08" db="EMBL/GenBank/DDBJ databases">
        <title>Whole genome shotgun sequence of Austwickia chelonae NBRC 105200.</title>
        <authorList>
            <person name="Yoshida I."/>
            <person name="Hosoyama A."/>
            <person name="Tsuchikane K."/>
            <person name="Katsumata H."/>
            <person name="Ando Y."/>
            <person name="Ohji S."/>
            <person name="Hamada M."/>
            <person name="Tamura T."/>
            <person name="Yamazoe A."/>
            <person name="Yamazaki S."/>
            <person name="Fujita N."/>
        </authorList>
    </citation>
    <scope>NUCLEOTIDE SEQUENCE [LARGE SCALE GENOMIC DNA]</scope>
    <source>
        <strain evidence="9 10">NBRC 105200</strain>
    </source>
</reference>
<evidence type="ECO:0000259" key="8">
    <source>
        <dbReference type="PROSITE" id="PS51078"/>
    </source>
</evidence>
<dbReference type="AlphaFoldDB" id="K6VT03"/>
<dbReference type="GO" id="GO:0045892">
    <property type="term" value="P:negative regulation of DNA-templated transcription"/>
    <property type="evidence" value="ECO:0007669"/>
    <property type="project" value="TreeGrafter"/>
</dbReference>
<dbReference type="RefSeq" id="WP_006503225.1">
    <property type="nucleotide sequence ID" value="NZ_BAGZ01000009.1"/>
</dbReference>
<evidence type="ECO:0000256" key="5">
    <source>
        <dbReference type="ARBA" id="ARBA00058938"/>
    </source>
</evidence>
<dbReference type="Pfam" id="PF09339">
    <property type="entry name" value="HTH_IclR"/>
    <property type="match status" value="1"/>
</dbReference>
<keyword evidence="4" id="KW-0804">Transcription</keyword>
<dbReference type="Gene3D" id="1.10.10.10">
    <property type="entry name" value="Winged helix-like DNA-binding domain superfamily/Winged helix DNA-binding domain"/>
    <property type="match status" value="1"/>
</dbReference>
<protein>
    <recommendedName>
        <fullName evidence="6">Glycerol operon regulatory protein</fullName>
    </recommendedName>
</protein>
<dbReference type="Gene3D" id="3.30.450.40">
    <property type="match status" value="1"/>
</dbReference>
<dbReference type="InterPro" id="IPR050707">
    <property type="entry name" value="HTH_MetabolicPath_Reg"/>
</dbReference>
<keyword evidence="2" id="KW-0805">Transcription regulation</keyword>
<dbReference type="SUPFAM" id="SSF55781">
    <property type="entry name" value="GAF domain-like"/>
    <property type="match status" value="1"/>
</dbReference>
<dbReference type="PANTHER" id="PTHR30136:SF35">
    <property type="entry name" value="HTH-TYPE TRANSCRIPTIONAL REGULATOR RV1719"/>
    <property type="match status" value="1"/>
</dbReference>
<dbReference type="eggNOG" id="COG1414">
    <property type="taxonomic scope" value="Bacteria"/>
</dbReference>
<evidence type="ECO:0000256" key="3">
    <source>
        <dbReference type="ARBA" id="ARBA00023125"/>
    </source>
</evidence>
<dbReference type="InterPro" id="IPR014757">
    <property type="entry name" value="Tscrpt_reg_IclR_C"/>
</dbReference>
<dbReference type="InterPro" id="IPR036388">
    <property type="entry name" value="WH-like_DNA-bd_sf"/>
</dbReference>
<dbReference type="GO" id="GO:0006071">
    <property type="term" value="P:glycerol metabolic process"/>
    <property type="evidence" value="ECO:0007669"/>
    <property type="project" value="UniProtKB-KW"/>
</dbReference>
<dbReference type="SUPFAM" id="SSF46785">
    <property type="entry name" value="Winged helix' DNA-binding domain"/>
    <property type="match status" value="1"/>
</dbReference>
<comment type="caution">
    <text evidence="9">The sequence shown here is derived from an EMBL/GenBank/DDBJ whole genome shotgun (WGS) entry which is preliminary data.</text>
</comment>
<evidence type="ECO:0000259" key="7">
    <source>
        <dbReference type="PROSITE" id="PS51077"/>
    </source>
</evidence>
<dbReference type="STRING" id="100225.SAMN05421595_2740"/>
<dbReference type="EMBL" id="BAGZ01000009">
    <property type="protein sequence ID" value="GAB78470.1"/>
    <property type="molecule type" value="Genomic_DNA"/>
</dbReference>
<dbReference type="InterPro" id="IPR029016">
    <property type="entry name" value="GAF-like_dom_sf"/>
</dbReference>
<evidence type="ECO:0000256" key="4">
    <source>
        <dbReference type="ARBA" id="ARBA00023163"/>
    </source>
</evidence>
<keyword evidence="10" id="KW-1185">Reference proteome</keyword>
<feature type="domain" description="HTH iclR-type" evidence="7">
    <location>
        <begin position="5"/>
        <end position="67"/>
    </location>
</feature>
<dbReference type="Pfam" id="PF01614">
    <property type="entry name" value="IclR_C"/>
    <property type="match status" value="1"/>
</dbReference>
<evidence type="ECO:0000256" key="2">
    <source>
        <dbReference type="ARBA" id="ARBA00023015"/>
    </source>
</evidence>
<comment type="function">
    <text evidence="5">May be an activator protein for the gylABX operon.</text>
</comment>
<evidence type="ECO:0000256" key="6">
    <source>
        <dbReference type="ARBA" id="ARBA00070406"/>
    </source>
</evidence>
<dbReference type="PANTHER" id="PTHR30136">
    <property type="entry name" value="HELIX-TURN-HELIX TRANSCRIPTIONAL REGULATOR, ICLR FAMILY"/>
    <property type="match status" value="1"/>
</dbReference>
<proteinExistence type="predicted"/>